<gene>
    <name evidence="1" type="primary">scoB_0</name>
    <name evidence="1" type="ORF">g.81667</name>
</gene>
<organism evidence="1">
    <name type="scientific">Anthurium amnicola</name>
    <dbReference type="NCBI Taxonomy" id="1678845"/>
    <lineage>
        <taxon>Eukaryota</taxon>
        <taxon>Viridiplantae</taxon>
        <taxon>Streptophyta</taxon>
        <taxon>Embryophyta</taxon>
        <taxon>Tracheophyta</taxon>
        <taxon>Spermatophyta</taxon>
        <taxon>Magnoliopsida</taxon>
        <taxon>Liliopsida</taxon>
        <taxon>Araceae</taxon>
        <taxon>Pothoideae</taxon>
        <taxon>Potheae</taxon>
        <taxon>Anthurium</taxon>
    </lineage>
</organism>
<accession>A0A1D1XG56</accession>
<dbReference type="AlphaFoldDB" id="A0A1D1XG56"/>
<sequence length="106" mass="11517">MLNANSLRTTKLQVISMRVPCEQLWRFEVDIFRSCRCQCLACIPSGALMRGDGCGVVIMGLVGISQDGGVALRKIWRGGGRGLDVSSSGGPVVLVLKYCYKAFFVE</sequence>
<dbReference type="EMBL" id="GDJX01026705">
    <property type="protein sequence ID" value="JAT41231.1"/>
    <property type="molecule type" value="Transcribed_RNA"/>
</dbReference>
<reference evidence="1" key="1">
    <citation type="submission" date="2015-07" db="EMBL/GenBank/DDBJ databases">
        <title>Transcriptome Assembly of Anthurium amnicola.</title>
        <authorList>
            <person name="Suzuki J."/>
        </authorList>
    </citation>
    <scope>NUCLEOTIDE SEQUENCE</scope>
</reference>
<evidence type="ECO:0000313" key="1">
    <source>
        <dbReference type="EMBL" id="JAT41231.1"/>
    </source>
</evidence>
<dbReference type="GO" id="GO:0016740">
    <property type="term" value="F:transferase activity"/>
    <property type="evidence" value="ECO:0007669"/>
    <property type="project" value="UniProtKB-KW"/>
</dbReference>
<keyword evidence="1" id="KW-0808">Transferase</keyword>
<protein>
    <submittedName>
        <fullName evidence="1">Succinyl-CoA:3-ketoacid-coenzyme A transferase subunit B</fullName>
    </submittedName>
</protein>
<name>A0A1D1XG56_9ARAE</name>
<proteinExistence type="predicted"/>